<reference evidence="2 3" key="1">
    <citation type="submission" date="2024-01" db="EMBL/GenBank/DDBJ databases">
        <title>The complete chloroplast genome sequence of Lithospermum erythrorhizon: insights into the phylogenetic relationship among Boraginaceae species and the maternal lineages of purple gromwells.</title>
        <authorList>
            <person name="Okada T."/>
            <person name="Watanabe K."/>
        </authorList>
    </citation>
    <scope>NUCLEOTIDE SEQUENCE [LARGE SCALE GENOMIC DNA]</scope>
</reference>
<accession>A0AAV3PMY4</accession>
<sequence length="127" mass="14590">MNIDQGVEEDGASFSHAQLFLSGVHDQSKEAEGEFDLAYDSDGIWSDKEVSDVEGNRTKLDSYPKYNSKTDGKQPKFAIGMLFSSRMELKAAIDTYNIKDVRDIKYMRNFKKRVSLICKDEKCKWFI</sequence>
<evidence type="ECO:0000313" key="2">
    <source>
        <dbReference type="EMBL" id="GAA0152648.1"/>
    </source>
</evidence>
<evidence type="ECO:0000259" key="1">
    <source>
        <dbReference type="Pfam" id="PF03108"/>
    </source>
</evidence>
<protein>
    <recommendedName>
        <fullName evidence="1">Transposase MuDR plant domain-containing protein</fullName>
    </recommendedName>
</protein>
<dbReference type="Pfam" id="PF03108">
    <property type="entry name" value="DBD_Tnp_Mut"/>
    <property type="match status" value="1"/>
</dbReference>
<comment type="caution">
    <text evidence="2">The sequence shown here is derived from an EMBL/GenBank/DDBJ whole genome shotgun (WGS) entry which is preliminary data.</text>
</comment>
<gene>
    <name evidence="2" type="ORF">LIER_11076</name>
</gene>
<feature type="domain" description="Transposase MuDR plant" evidence="1">
    <location>
        <begin position="77"/>
        <end position="127"/>
    </location>
</feature>
<proteinExistence type="predicted"/>
<evidence type="ECO:0000313" key="3">
    <source>
        <dbReference type="Proteomes" id="UP001454036"/>
    </source>
</evidence>
<keyword evidence="3" id="KW-1185">Reference proteome</keyword>
<dbReference type="InterPro" id="IPR004332">
    <property type="entry name" value="Transposase_MuDR"/>
</dbReference>
<organism evidence="2 3">
    <name type="scientific">Lithospermum erythrorhizon</name>
    <name type="common">Purple gromwell</name>
    <name type="synonym">Lithospermum officinale var. erythrorhizon</name>
    <dbReference type="NCBI Taxonomy" id="34254"/>
    <lineage>
        <taxon>Eukaryota</taxon>
        <taxon>Viridiplantae</taxon>
        <taxon>Streptophyta</taxon>
        <taxon>Embryophyta</taxon>
        <taxon>Tracheophyta</taxon>
        <taxon>Spermatophyta</taxon>
        <taxon>Magnoliopsida</taxon>
        <taxon>eudicotyledons</taxon>
        <taxon>Gunneridae</taxon>
        <taxon>Pentapetalae</taxon>
        <taxon>asterids</taxon>
        <taxon>lamiids</taxon>
        <taxon>Boraginales</taxon>
        <taxon>Boraginaceae</taxon>
        <taxon>Boraginoideae</taxon>
        <taxon>Lithospermeae</taxon>
        <taxon>Lithospermum</taxon>
    </lineage>
</organism>
<name>A0AAV3PMY4_LITER</name>
<dbReference type="Proteomes" id="UP001454036">
    <property type="component" value="Unassembled WGS sequence"/>
</dbReference>
<dbReference type="AlphaFoldDB" id="A0AAV3PMY4"/>
<dbReference type="EMBL" id="BAABME010002022">
    <property type="protein sequence ID" value="GAA0152648.1"/>
    <property type="molecule type" value="Genomic_DNA"/>
</dbReference>